<dbReference type="PANTHER" id="PTHR45913">
    <property type="entry name" value="EPM2A-INTERACTING PROTEIN 1"/>
    <property type="match status" value="1"/>
</dbReference>
<accession>A0A9D4ASH3</accession>
<keyword evidence="2" id="KW-1185">Reference proteome</keyword>
<comment type="caution">
    <text evidence="1">The sequence shown here is derived from an EMBL/GenBank/DDBJ whole genome shotgun (WGS) entry which is preliminary data.</text>
</comment>
<protein>
    <submittedName>
        <fullName evidence="1">Uncharacterized protein</fullName>
    </submittedName>
</protein>
<name>A0A9D4ASH3_9SAUR</name>
<evidence type="ECO:0000313" key="1">
    <source>
        <dbReference type="EMBL" id="KAH1166785.1"/>
    </source>
</evidence>
<proteinExistence type="predicted"/>
<organism evidence="1 2">
    <name type="scientific">Mauremys mutica</name>
    <name type="common">yellowpond turtle</name>
    <dbReference type="NCBI Taxonomy" id="74926"/>
    <lineage>
        <taxon>Eukaryota</taxon>
        <taxon>Metazoa</taxon>
        <taxon>Chordata</taxon>
        <taxon>Craniata</taxon>
        <taxon>Vertebrata</taxon>
        <taxon>Euteleostomi</taxon>
        <taxon>Archelosauria</taxon>
        <taxon>Testudinata</taxon>
        <taxon>Testudines</taxon>
        <taxon>Cryptodira</taxon>
        <taxon>Durocryptodira</taxon>
        <taxon>Testudinoidea</taxon>
        <taxon>Geoemydidae</taxon>
        <taxon>Geoemydinae</taxon>
        <taxon>Mauremys</taxon>
    </lineage>
</organism>
<dbReference type="Proteomes" id="UP000827986">
    <property type="component" value="Unassembled WGS sequence"/>
</dbReference>
<dbReference type="AlphaFoldDB" id="A0A9D4ASH3"/>
<dbReference type="PANTHER" id="PTHR45913:SF19">
    <property type="entry name" value="LOW QUALITY PROTEIN: ZINC FINGER BED DOMAIN-CONTAINING PROTEIN 5-LIKE"/>
    <property type="match status" value="1"/>
</dbReference>
<feature type="non-terminal residue" evidence="1">
    <location>
        <position position="116"/>
    </location>
</feature>
<sequence>RYRSSVGRKELLRCEELPQNTTDGEIFWVLNEYVTGHGLQWDHCIGICMDGMVAMTGRHTGLMDLAAKKSSPDPNDVLSIVIKIVNFVKANGLNSCLFATMKKWGLNTITYSYMLR</sequence>
<feature type="non-terminal residue" evidence="1">
    <location>
        <position position="1"/>
    </location>
</feature>
<dbReference type="EMBL" id="JAHDVG010000487">
    <property type="protein sequence ID" value="KAH1166785.1"/>
    <property type="molecule type" value="Genomic_DNA"/>
</dbReference>
<gene>
    <name evidence="1" type="ORF">KIL84_015957</name>
</gene>
<reference evidence="1" key="1">
    <citation type="submission" date="2021-09" db="EMBL/GenBank/DDBJ databases">
        <title>The genome of Mauremys mutica provides insights into the evolution of semi-aquatic lifestyle.</title>
        <authorList>
            <person name="Gong S."/>
            <person name="Gao Y."/>
        </authorList>
    </citation>
    <scope>NUCLEOTIDE SEQUENCE</scope>
    <source>
        <strain evidence="1">MM-2020</strain>
        <tissue evidence="1">Muscle</tissue>
    </source>
</reference>
<evidence type="ECO:0000313" key="2">
    <source>
        <dbReference type="Proteomes" id="UP000827986"/>
    </source>
</evidence>